<evidence type="ECO:0000313" key="4">
    <source>
        <dbReference type="EMBL" id="HIS79242.1"/>
    </source>
</evidence>
<accession>A0A9D1FT03</accession>
<comment type="caution">
    <text evidence="4">The sequence shown here is derived from an EMBL/GenBank/DDBJ whole genome shotgun (WGS) entry which is preliminary data.</text>
</comment>
<evidence type="ECO:0000256" key="1">
    <source>
        <dbReference type="ARBA" id="ARBA00009865"/>
    </source>
</evidence>
<evidence type="ECO:0000256" key="2">
    <source>
        <dbReference type="ARBA" id="ARBA00022801"/>
    </source>
</evidence>
<feature type="non-terminal residue" evidence="4">
    <location>
        <position position="1"/>
    </location>
</feature>
<evidence type="ECO:0000256" key="3">
    <source>
        <dbReference type="ARBA" id="ARBA00023295"/>
    </source>
</evidence>
<name>A0A9D1FT03_9FIRM</name>
<sequence>PFVPLSDGPVTPADWECLDGTLYVAADGTPYLVFCHEWLQVKDGEMCAMPLTPDLTAAAGEPRVLFRASDAPWSKGGGDNGDCYVTDGPWMHRCPDGRLLMLWSTGGYEGYAQGAAYPDNGEITGNWKPSPEPIFGKDGGHGMIFRGFDGILRLVLHTPNENPKERPVFLPISDEGGTIRLL</sequence>
<organism evidence="4 5">
    <name type="scientific">Candidatus Caccousia stercoris</name>
    <dbReference type="NCBI Taxonomy" id="2840723"/>
    <lineage>
        <taxon>Bacteria</taxon>
        <taxon>Bacillati</taxon>
        <taxon>Bacillota</taxon>
        <taxon>Clostridia</taxon>
        <taxon>Eubacteriales</taxon>
        <taxon>Oscillospiraceae</taxon>
        <taxon>Oscillospiraceae incertae sedis</taxon>
        <taxon>Candidatus Caccousia</taxon>
    </lineage>
</organism>
<dbReference type="InterPro" id="IPR006710">
    <property type="entry name" value="Glyco_hydro_43"/>
</dbReference>
<dbReference type="Gene3D" id="2.115.10.20">
    <property type="entry name" value="Glycosyl hydrolase domain, family 43"/>
    <property type="match status" value="1"/>
</dbReference>
<dbReference type="GO" id="GO:0005975">
    <property type="term" value="P:carbohydrate metabolic process"/>
    <property type="evidence" value="ECO:0007669"/>
    <property type="project" value="InterPro"/>
</dbReference>
<proteinExistence type="inferred from homology"/>
<dbReference type="EMBL" id="DVJM01000160">
    <property type="protein sequence ID" value="HIS79242.1"/>
    <property type="molecule type" value="Genomic_DNA"/>
</dbReference>
<keyword evidence="2" id="KW-0378">Hydrolase</keyword>
<dbReference type="Proteomes" id="UP000824141">
    <property type="component" value="Unassembled WGS sequence"/>
</dbReference>
<gene>
    <name evidence="4" type="ORF">IAD03_07705</name>
</gene>
<dbReference type="SUPFAM" id="SSF75005">
    <property type="entry name" value="Arabinanase/levansucrase/invertase"/>
    <property type="match status" value="1"/>
</dbReference>
<dbReference type="AlphaFoldDB" id="A0A9D1FT03"/>
<dbReference type="Pfam" id="PF04616">
    <property type="entry name" value="Glyco_hydro_43"/>
    <property type="match status" value="1"/>
</dbReference>
<keyword evidence="3" id="KW-0326">Glycosidase</keyword>
<dbReference type="GO" id="GO:0004553">
    <property type="term" value="F:hydrolase activity, hydrolyzing O-glycosyl compounds"/>
    <property type="evidence" value="ECO:0007669"/>
    <property type="project" value="InterPro"/>
</dbReference>
<dbReference type="InterPro" id="IPR023296">
    <property type="entry name" value="Glyco_hydro_beta-prop_sf"/>
</dbReference>
<protein>
    <submittedName>
        <fullName evidence="4">Family 43 glycosylhydrolase</fullName>
    </submittedName>
</protein>
<evidence type="ECO:0000313" key="5">
    <source>
        <dbReference type="Proteomes" id="UP000824141"/>
    </source>
</evidence>
<reference evidence="4" key="1">
    <citation type="submission" date="2020-10" db="EMBL/GenBank/DDBJ databases">
        <authorList>
            <person name="Gilroy R."/>
        </authorList>
    </citation>
    <scope>NUCLEOTIDE SEQUENCE</scope>
    <source>
        <strain evidence="4">6086</strain>
    </source>
</reference>
<reference evidence="4" key="2">
    <citation type="journal article" date="2021" name="PeerJ">
        <title>Extensive microbial diversity within the chicken gut microbiome revealed by metagenomics and culture.</title>
        <authorList>
            <person name="Gilroy R."/>
            <person name="Ravi A."/>
            <person name="Getino M."/>
            <person name="Pursley I."/>
            <person name="Horton D.L."/>
            <person name="Alikhan N.F."/>
            <person name="Baker D."/>
            <person name="Gharbi K."/>
            <person name="Hall N."/>
            <person name="Watson M."/>
            <person name="Adriaenssens E.M."/>
            <person name="Foster-Nyarko E."/>
            <person name="Jarju S."/>
            <person name="Secka A."/>
            <person name="Antonio M."/>
            <person name="Oren A."/>
            <person name="Chaudhuri R.R."/>
            <person name="La Ragione R."/>
            <person name="Hildebrand F."/>
            <person name="Pallen M.J."/>
        </authorList>
    </citation>
    <scope>NUCLEOTIDE SEQUENCE</scope>
    <source>
        <strain evidence="4">6086</strain>
    </source>
</reference>
<comment type="similarity">
    <text evidence="1">Belongs to the glycosyl hydrolase 43 family.</text>
</comment>